<sequence>VLVVDDVESNRDMIAGLLDSAGFRVDTACNGLQALEAVKQVGYDLILMDISMPVMDGVAAIKKIRELPGKASVKAVAVTASVSHEARERLLIQGFDEYIGKPL</sequence>
<dbReference type="PANTHER" id="PTHR45339">
    <property type="entry name" value="HYBRID SIGNAL TRANSDUCTION HISTIDINE KINASE J"/>
    <property type="match status" value="1"/>
</dbReference>
<reference evidence="7" key="1">
    <citation type="submission" date="2012-12" db="EMBL/GenBank/DDBJ databases">
        <authorList>
            <person name="Hellsten U."/>
            <person name="Grimwood J."/>
            <person name="Chapman J.A."/>
            <person name="Shapiro H."/>
            <person name="Aerts A."/>
            <person name="Otillar R.P."/>
            <person name="Terry A.Y."/>
            <person name="Boore J.L."/>
            <person name="Simakov O."/>
            <person name="Marletaz F."/>
            <person name="Cho S.-J."/>
            <person name="Edsinger-Gonzales E."/>
            <person name="Havlak P."/>
            <person name="Kuo D.-H."/>
            <person name="Larsson T."/>
            <person name="Lv J."/>
            <person name="Arendt D."/>
            <person name="Savage R."/>
            <person name="Osoegawa K."/>
            <person name="de Jong P."/>
            <person name="Lindberg D.R."/>
            <person name="Seaver E.C."/>
            <person name="Weisblat D.A."/>
            <person name="Putnam N.H."/>
            <person name="Grigoriev I.V."/>
            <person name="Rokhsar D.S."/>
        </authorList>
    </citation>
    <scope>NUCLEOTIDE SEQUENCE</scope>
    <source>
        <strain evidence="7">I ESC-2004</strain>
    </source>
</reference>
<name>R7UNF0_CAPTE</name>
<keyword evidence="1 3" id="KW-0597">Phosphoprotein</keyword>
<dbReference type="SMART" id="SM00448">
    <property type="entry name" value="REC"/>
    <property type="match status" value="1"/>
</dbReference>
<dbReference type="Gene3D" id="3.40.50.2300">
    <property type="match status" value="1"/>
</dbReference>
<dbReference type="EMBL" id="KB299756">
    <property type="protein sequence ID" value="ELU07603.1"/>
    <property type="molecule type" value="Genomic_DNA"/>
</dbReference>
<dbReference type="AlphaFoldDB" id="R7UNF0"/>
<reference evidence="5 7" key="2">
    <citation type="journal article" date="2013" name="Nature">
        <title>Insights into bilaterian evolution from three spiralian genomes.</title>
        <authorList>
            <person name="Simakov O."/>
            <person name="Marletaz F."/>
            <person name="Cho S.J."/>
            <person name="Edsinger-Gonzales E."/>
            <person name="Havlak P."/>
            <person name="Hellsten U."/>
            <person name="Kuo D.H."/>
            <person name="Larsson T."/>
            <person name="Lv J."/>
            <person name="Arendt D."/>
            <person name="Savage R."/>
            <person name="Osoegawa K."/>
            <person name="de Jong P."/>
            <person name="Grimwood J."/>
            <person name="Chapman J.A."/>
            <person name="Shapiro H."/>
            <person name="Aerts A."/>
            <person name="Otillar R.P."/>
            <person name="Terry A.Y."/>
            <person name="Boore J.L."/>
            <person name="Grigoriev I.V."/>
            <person name="Lindberg D.R."/>
            <person name="Seaver E.C."/>
            <person name="Weisblat D.A."/>
            <person name="Putnam N.H."/>
            <person name="Rokhsar D.S."/>
        </authorList>
    </citation>
    <scope>NUCLEOTIDE SEQUENCE</scope>
    <source>
        <strain evidence="5 7">I ESC-2004</strain>
    </source>
</reference>
<feature type="non-terminal residue" evidence="5">
    <location>
        <position position="103"/>
    </location>
</feature>
<dbReference type="CDD" id="cd17546">
    <property type="entry name" value="REC_hyHK_CKI1_RcsC-like"/>
    <property type="match status" value="1"/>
</dbReference>
<feature type="modified residue" description="4-aspartylphosphate" evidence="3">
    <location>
        <position position="49"/>
    </location>
</feature>
<proteinExistence type="predicted"/>
<evidence type="ECO:0000256" key="1">
    <source>
        <dbReference type="ARBA" id="ARBA00022553"/>
    </source>
</evidence>
<gene>
    <name evidence="5" type="ORF">CAPTEDRAFT_48965</name>
</gene>
<keyword evidence="7" id="KW-1185">Reference proteome</keyword>
<accession>R7UNF0</accession>
<evidence type="ECO:0000256" key="2">
    <source>
        <dbReference type="ARBA" id="ARBA00023012"/>
    </source>
</evidence>
<dbReference type="EMBL" id="AMQN01022182">
    <property type="status" value="NOT_ANNOTATED_CDS"/>
    <property type="molecule type" value="Genomic_DNA"/>
</dbReference>
<dbReference type="SUPFAM" id="SSF52172">
    <property type="entry name" value="CheY-like"/>
    <property type="match status" value="1"/>
</dbReference>
<dbReference type="Pfam" id="PF00072">
    <property type="entry name" value="Response_reg"/>
    <property type="match status" value="1"/>
</dbReference>
<dbReference type="InterPro" id="IPR011006">
    <property type="entry name" value="CheY-like_superfamily"/>
</dbReference>
<evidence type="ECO:0000313" key="6">
    <source>
        <dbReference type="EnsemblMetazoa" id="CapteP48965"/>
    </source>
</evidence>
<evidence type="ECO:0000256" key="3">
    <source>
        <dbReference type="PROSITE-ProRule" id="PRU00169"/>
    </source>
</evidence>
<evidence type="ECO:0000259" key="4">
    <source>
        <dbReference type="PROSITE" id="PS50110"/>
    </source>
</evidence>
<reference evidence="6" key="3">
    <citation type="submission" date="2015-06" db="UniProtKB">
        <authorList>
            <consortium name="EnsemblMetazoa"/>
        </authorList>
    </citation>
    <scope>IDENTIFICATION</scope>
</reference>
<evidence type="ECO:0000313" key="7">
    <source>
        <dbReference type="Proteomes" id="UP000014760"/>
    </source>
</evidence>
<evidence type="ECO:0000313" key="5">
    <source>
        <dbReference type="EMBL" id="ELU07603.1"/>
    </source>
</evidence>
<dbReference type="HOGENOM" id="CLU_000445_69_12_1"/>
<organism evidence="5">
    <name type="scientific">Capitella teleta</name>
    <name type="common">Polychaete worm</name>
    <dbReference type="NCBI Taxonomy" id="283909"/>
    <lineage>
        <taxon>Eukaryota</taxon>
        <taxon>Metazoa</taxon>
        <taxon>Spiralia</taxon>
        <taxon>Lophotrochozoa</taxon>
        <taxon>Annelida</taxon>
        <taxon>Polychaeta</taxon>
        <taxon>Sedentaria</taxon>
        <taxon>Scolecida</taxon>
        <taxon>Capitellidae</taxon>
        <taxon>Capitella</taxon>
    </lineage>
</organism>
<dbReference type="EnsemblMetazoa" id="CapteT48965">
    <property type="protein sequence ID" value="CapteP48965"/>
    <property type="gene ID" value="CapteG48965"/>
</dbReference>
<dbReference type="InterPro" id="IPR001789">
    <property type="entry name" value="Sig_transdc_resp-reg_receiver"/>
</dbReference>
<protein>
    <recommendedName>
        <fullName evidence="4">Response regulatory domain-containing protein</fullName>
    </recommendedName>
</protein>
<dbReference type="PANTHER" id="PTHR45339:SF1">
    <property type="entry name" value="HYBRID SIGNAL TRANSDUCTION HISTIDINE KINASE J"/>
    <property type="match status" value="1"/>
</dbReference>
<keyword evidence="2" id="KW-0902">Two-component regulatory system</keyword>
<dbReference type="PROSITE" id="PS50110">
    <property type="entry name" value="RESPONSE_REGULATORY"/>
    <property type="match status" value="1"/>
</dbReference>
<feature type="domain" description="Response regulatory" evidence="4">
    <location>
        <begin position="1"/>
        <end position="103"/>
    </location>
</feature>
<dbReference type="OMA" id="QDAREMY"/>
<feature type="non-terminal residue" evidence="5">
    <location>
        <position position="1"/>
    </location>
</feature>
<dbReference type="GO" id="GO:0000160">
    <property type="term" value="P:phosphorelay signal transduction system"/>
    <property type="evidence" value="ECO:0007669"/>
    <property type="project" value="UniProtKB-KW"/>
</dbReference>
<dbReference type="STRING" id="283909.R7UNF0"/>
<dbReference type="OrthoDB" id="19824at2759"/>
<dbReference type="Proteomes" id="UP000014760">
    <property type="component" value="Unassembled WGS sequence"/>
</dbReference>